<feature type="region of interest" description="N-acetyltransferase" evidence="18">
    <location>
        <begin position="269"/>
        <end position="469"/>
    </location>
</feature>
<dbReference type="CDD" id="cd03353">
    <property type="entry name" value="LbH_GlmU_C"/>
    <property type="match status" value="1"/>
</dbReference>
<comment type="subcellular location">
    <subcellularLocation>
        <location evidence="1 18">Cytoplasm</location>
    </subcellularLocation>
</comment>
<dbReference type="EMBL" id="CP000709">
    <property type="protein sequence ID" value="ABQ62540.1"/>
    <property type="molecule type" value="Genomic_DNA"/>
</dbReference>
<dbReference type="GO" id="GO:0016020">
    <property type="term" value="C:membrane"/>
    <property type="evidence" value="ECO:0007669"/>
    <property type="project" value="GOC"/>
</dbReference>
<dbReference type="HOGENOM" id="CLU_029499_15_2_5"/>
<keyword evidence="11 18" id="KW-0573">Peptidoglycan synthesis</keyword>
<feature type="binding site" evidence="18">
    <location>
        <position position="93"/>
    </location>
    <ligand>
        <name>UDP-N-acetyl-alpha-D-glucosamine</name>
        <dbReference type="ChEBI" id="CHEBI:57705"/>
    </ligand>
</feature>
<evidence type="ECO:0000256" key="1">
    <source>
        <dbReference type="ARBA" id="ARBA00004496"/>
    </source>
</evidence>
<dbReference type="GO" id="GO:0009252">
    <property type="term" value="P:peptidoglycan biosynthetic process"/>
    <property type="evidence" value="ECO:0007669"/>
    <property type="project" value="UniProtKB-UniRule"/>
</dbReference>
<protein>
    <recommendedName>
        <fullName evidence="18">Bifunctional protein GlmU</fullName>
    </recommendedName>
    <domain>
        <recommendedName>
            <fullName evidence="18">UDP-N-acetylglucosamine pyrophosphorylase</fullName>
            <ecNumber evidence="18">2.7.7.23</ecNumber>
        </recommendedName>
        <alternativeName>
            <fullName evidence="18">N-acetylglucosamine-1-phosphate uridyltransferase</fullName>
        </alternativeName>
    </domain>
    <domain>
        <recommendedName>
            <fullName evidence="18">Glucosamine-1-phosphate N-acetyltransferase</fullName>
            <ecNumber evidence="18">2.3.1.157</ecNumber>
        </recommendedName>
    </domain>
</protein>
<evidence type="ECO:0000256" key="2">
    <source>
        <dbReference type="ARBA" id="ARBA00007707"/>
    </source>
</evidence>
<dbReference type="CDD" id="cd02540">
    <property type="entry name" value="GT2_GlmU_N_bac"/>
    <property type="match status" value="1"/>
</dbReference>
<comment type="cofactor">
    <cofactor evidence="18">
        <name>Mg(2+)</name>
        <dbReference type="ChEBI" id="CHEBI:18420"/>
    </cofactor>
    <text evidence="18">Binds 1 Mg(2+) ion per subunit.</text>
</comment>
<comment type="subunit">
    <text evidence="18">Homotrimer.</text>
</comment>
<comment type="caution">
    <text evidence="18">Lacks conserved residue(s) required for the propagation of feature annotation.</text>
</comment>
<feature type="binding site" evidence="18">
    <location>
        <position position="367"/>
    </location>
    <ligand>
        <name>UDP-N-acetyl-alpha-D-glucosamine</name>
        <dbReference type="ChEBI" id="CHEBI:57705"/>
    </ligand>
</feature>
<keyword evidence="21" id="KW-1185">Reference proteome</keyword>
<dbReference type="InterPro" id="IPR011004">
    <property type="entry name" value="Trimer_LpxA-like_sf"/>
</dbReference>
<sequence>MMLCAYKSSKNSDNTMTDRTCLSIVLAAGEGTRMKSNLPKVLHRVASLPLVCHVVNAVRGTGKSDVALVVGRGAEDVRSAVEKIAGPVSAFEQKERLGTAHAVLAAREAIARGYDDLLIVFGDTALIEAQSLLVARERLAQGADLVVIGFRPASPHGYGRLIEEGGQLVAIIEEKEATDEQKKIGFCNGGLMALRGQHVLALLDAVGNDNAKGEYYLTDIVAIAHGKGLNVTAIEVPVDNVIGINNRAELAEAETIWQNRKRRELMLSGVTLIAPETVFFSYDTVIEPDVVIEPNVFFGPSVHVASGALIHSFSHLEGAQVGEKAEIGPFARLRPGADLAEKSKVGNFCEVKNAKVGKGAKINHLTYIGDAVIGASSNIGAGTITCNYDGYNKFKTIIGDNAFIGSNSSLVAPVEIGDNAYIASGSVITADVPADALALGRARQETKEGRAKILREKYAAIKAAKSVSK</sequence>
<comment type="catalytic activity">
    <reaction evidence="16 18">
        <text>N-acetyl-alpha-D-glucosamine 1-phosphate + UTP + H(+) = UDP-N-acetyl-alpha-D-glucosamine + diphosphate</text>
        <dbReference type="Rhea" id="RHEA:13509"/>
        <dbReference type="ChEBI" id="CHEBI:15378"/>
        <dbReference type="ChEBI" id="CHEBI:33019"/>
        <dbReference type="ChEBI" id="CHEBI:46398"/>
        <dbReference type="ChEBI" id="CHEBI:57705"/>
        <dbReference type="ChEBI" id="CHEBI:57776"/>
        <dbReference type="EC" id="2.7.7.23"/>
    </reaction>
</comment>
<dbReference type="EC" id="2.3.1.157" evidence="18"/>
<feature type="region of interest" description="Linker" evidence="18">
    <location>
        <begin position="248"/>
        <end position="268"/>
    </location>
</feature>
<dbReference type="UniPathway" id="UPA00973"/>
<feature type="active site" description="Proton acceptor" evidence="18">
    <location>
        <position position="364"/>
    </location>
</feature>
<feature type="region of interest" description="Pyrophosphorylase" evidence="18">
    <location>
        <begin position="1"/>
        <end position="247"/>
    </location>
</feature>
<feature type="binding site" evidence="18">
    <location>
        <position position="334"/>
    </location>
    <ligand>
        <name>UDP-N-acetyl-alpha-D-glucosamine</name>
        <dbReference type="ChEBI" id="CHEBI:57705"/>
    </ligand>
</feature>
<evidence type="ECO:0000256" key="3">
    <source>
        <dbReference type="ARBA" id="ARBA00007947"/>
    </source>
</evidence>
<reference evidence="21" key="1">
    <citation type="journal article" date="2009" name="PLoS ONE">
        <title>Genome degradation in Brucella ovis corresponds with narrowing of its host range and tissue tropism.</title>
        <authorList>
            <person name="Tsolis R.M."/>
            <person name="Seshadri R."/>
            <person name="Santos R.L."/>
            <person name="Sangari F.J."/>
            <person name="Lobo J.M."/>
            <person name="de Jong M.F."/>
            <person name="Ren Q."/>
            <person name="Myers G."/>
            <person name="Brinkac L.M."/>
            <person name="Nelson W.C."/>
            <person name="Deboy R.T."/>
            <person name="Angiuoli S."/>
            <person name="Khouri H."/>
            <person name="Dimitrov G."/>
            <person name="Robinson J.R."/>
            <person name="Mulligan S."/>
            <person name="Walker R.L."/>
            <person name="Elzer P.E."/>
            <person name="Hassan K.A."/>
            <person name="Paulsen I.T."/>
        </authorList>
    </citation>
    <scope>NUCLEOTIDE SEQUENCE [LARGE SCALE GENOMIC DNA]</scope>
    <source>
        <strain evidence="21">ATCC 25840 / 63/290 / NCTC 10512</strain>
    </source>
</reference>
<comment type="catalytic activity">
    <reaction evidence="15 18">
        <text>alpha-D-glucosamine 1-phosphate + acetyl-CoA = N-acetyl-alpha-D-glucosamine 1-phosphate + CoA + H(+)</text>
        <dbReference type="Rhea" id="RHEA:13725"/>
        <dbReference type="ChEBI" id="CHEBI:15378"/>
        <dbReference type="ChEBI" id="CHEBI:57287"/>
        <dbReference type="ChEBI" id="CHEBI:57288"/>
        <dbReference type="ChEBI" id="CHEBI:57776"/>
        <dbReference type="ChEBI" id="CHEBI:58516"/>
        <dbReference type="EC" id="2.3.1.157"/>
    </reaction>
</comment>
<comment type="function">
    <text evidence="17 18">Catalyzes the last two sequential reactions in the de novo biosynthetic pathway for UDP-N-acetylglucosamine (UDP-GlcNAc). The C-terminal domain catalyzes the transfer of acetyl group from acetyl coenzyme A to glucosamine-1-phosphate (GlcN-1-P) to produce N-acetylglucosamine-1-phosphate (GlcNAc-1-P), which is converted into UDP-GlcNAc by the transfer of uridine 5-monophosphate (from uridine 5-triphosphate), a reaction catalyzed by the N-terminal domain.</text>
</comment>
<keyword evidence="10 18" id="KW-0133">Cell shape</keyword>
<dbReference type="Pfam" id="PF00132">
    <property type="entry name" value="Hexapep"/>
    <property type="match status" value="1"/>
</dbReference>
<dbReference type="Gene3D" id="3.90.550.10">
    <property type="entry name" value="Spore Coat Polysaccharide Biosynthesis Protein SpsA, Chain A"/>
    <property type="match status" value="1"/>
</dbReference>
<dbReference type="GO" id="GO:0006048">
    <property type="term" value="P:UDP-N-acetylglucosamine biosynthetic process"/>
    <property type="evidence" value="ECO:0007669"/>
    <property type="project" value="UniProtKB-UniPathway"/>
</dbReference>
<evidence type="ECO:0000256" key="10">
    <source>
        <dbReference type="ARBA" id="ARBA00022960"/>
    </source>
</evidence>
<name>A0A0H3AS22_BRUO2</name>
<dbReference type="PANTHER" id="PTHR43584">
    <property type="entry name" value="NUCLEOTIDYL TRANSFERASE"/>
    <property type="match status" value="1"/>
</dbReference>
<dbReference type="KEGG" id="bov:BOV_A0548"/>
<evidence type="ECO:0000313" key="21">
    <source>
        <dbReference type="Proteomes" id="UP000006383"/>
    </source>
</evidence>
<dbReference type="InterPro" id="IPR001451">
    <property type="entry name" value="Hexapep"/>
</dbReference>
<evidence type="ECO:0000256" key="18">
    <source>
        <dbReference type="HAMAP-Rule" id="MF_01631"/>
    </source>
</evidence>
<dbReference type="GO" id="GO:0003977">
    <property type="term" value="F:UDP-N-acetylglucosamine diphosphorylase activity"/>
    <property type="evidence" value="ECO:0007669"/>
    <property type="project" value="UniProtKB-UniRule"/>
</dbReference>
<feature type="binding site" evidence="18">
    <location>
        <position position="424"/>
    </location>
    <ligand>
        <name>acetyl-CoA</name>
        <dbReference type="ChEBI" id="CHEBI:57288"/>
    </ligand>
</feature>
<evidence type="ECO:0000256" key="15">
    <source>
        <dbReference type="ARBA" id="ARBA00048247"/>
    </source>
</evidence>
<dbReference type="InterPro" id="IPR025877">
    <property type="entry name" value="MobA-like_NTP_Trfase"/>
</dbReference>
<dbReference type="NCBIfam" id="TIGR01173">
    <property type="entry name" value="glmU"/>
    <property type="match status" value="1"/>
</dbReference>
<feature type="binding site" evidence="18">
    <location>
        <position position="40"/>
    </location>
    <ligand>
        <name>UDP-N-acetyl-alpha-D-glucosamine</name>
        <dbReference type="ChEBI" id="CHEBI:57705"/>
    </ligand>
</feature>
<evidence type="ECO:0000256" key="5">
    <source>
        <dbReference type="ARBA" id="ARBA00022679"/>
    </source>
</evidence>
<dbReference type="InterPro" id="IPR029044">
    <property type="entry name" value="Nucleotide-diphossugar_trans"/>
</dbReference>
<keyword evidence="6 18" id="KW-0548">Nucleotidyltransferase</keyword>
<dbReference type="InterPro" id="IPR005882">
    <property type="entry name" value="Bifunctional_GlmU"/>
</dbReference>
<feature type="binding site" evidence="18">
    <location>
        <begin position="98"/>
        <end position="99"/>
    </location>
    <ligand>
        <name>UDP-N-acetyl-alpha-D-glucosamine</name>
        <dbReference type="ChEBI" id="CHEBI:57705"/>
    </ligand>
</feature>
<evidence type="ECO:0000256" key="14">
    <source>
        <dbReference type="ARBA" id="ARBA00023316"/>
    </source>
</evidence>
<evidence type="ECO:0000256" key="9">
    <source>
        <dbReference type="ARBA" id="ARBA00022842"/>
    </source>
</evidence>
<evidence type="ECO:0000259" key="19">
    <source>
        <dbReference type="Pfam" id="PF12804"/>
    </source>
</evidence>
<dbReference type="HAMAP" id="MF_01631">
    <property type="entry name" value="GlmU"/>
    <property type="match status" value="1"/>
</dbReference>
<dbReference type="InterPro" id="IPR018357">
    <property type="entry name" value="Hexapep_transf_CS"/>
</dbReference>
<evidence type="ECO:0000256" key="6">
    <source>
        <dbReference type="ARBA" id="ARBA00022695"/>
    </source>
</evidence>
<feature type="binding site" evidence="18">
    <location>
        <position position="381"/>
    </location>
    <ligand>
        <name>acetyl-CoA</name>
        <dbReference type="ChEBI" id="CHEBI:57288"/>
    </ligand>
</feature>
<organism evidence="20 21">
    <name type="scientific">Brucella ovis (strain ATCC 25840 / 63/290 / NCTC 10512)</name>
    <dbReference type="NCBI Taxonomy" id="444178"/>
    <lineage>
        <taxon>Bacteria</taxon>
        <taxon>Pseudomonadati</taxon>
        <taxon>Pseudomonadota</taxon>
        <taxon>Alphaproteobacteria</taxon>
        <taxon>Hyphomicrobiales</taxon>
        <taxon>Brucellaceae</taxon>
        <taxon>Brucella/Ochrobactrum group</taxon>
        <taxon>Brucella</taxon>
    </lineage>
</organism>
<feature type="binding site" evidence="18">
    <location>
        <position position="245"/>
    </location>
    <ligand>
        <name>Mg(2+)</name>
        <dbReference type="ChEBI" id="CHEBI:18420"/>
    </ligand>
</feature>
<feature type="domain" description="MobA-like NTP transferase" evidence="19">
    <location>
        <begin position="24"/>
        <end position="150"/>
    </location>
</feature>
<evidence type="ECO:0000256" key="8">
    <source>
        <dbReference type="ARBA" id="ARBA00022737"/>
    </source>
</evidence>
<comment type="pathway">
    <text evidence="18">Nucleotide-sugar biosynthesis; UDP-N-acetyl-alpha-D-glucosamine biosynthesis; UDP-N-acetyl-alpha-D-glucosamine from N-acetyl-alpha-D-glucosamine 1-phosphate: step 1/1.</text>
</comment>
<keyword evidence="8 18" id="KW-0677">Repeat</keyword>
<keyword evidence="5 18" id="KW-0808">Transferase</keyword>
<feature type="binding site" evidence="18">
    <location>
        <begin position="387"/>
        <end position="388"/>
    </location>
    <ligand>
        <name>acetyl-CoA</name>
        <dbReference type="ChEBI" id="CHEBI:57288"/>
    </ligand>
</feature>
<dbReference type="GO" id="GO:0009245">
    <property type="term" value="P:lipid A biosynthetic process"/>
    <property type="evidence" value="ECO:0007669"/>
    <property type="project" value="UniProtKB-UniRule"/>
</dbReference>
<evidence type="ECO:0000256" key="7">
    <source>
        <dbReference type="ARBA" id="ARBA00022723"/>
    </source>
</evidence>
<evidence type="ECO:0000256" key="17">
    <source>
        <dbReference type="ARBA" id="ARBA00049628"/>
    </source>
</evidence>
<dbReference type="GO" id="GO:0000287">
    <property type="term" value="F:magnesium ion binding"/>
    <property type="evidence" value="ECO:0007669"/>
    <property type="project" value="UniProtKB-UniRule"/>
</dbReference>
<dbReference type="GO" id="GO:0000902">
    <property type="term" value="P:cell morphogenesis"/>
    <property type="evidence" value="ECO:0007669"/>
    <property type="project" value="UniProtKB-UniRule"/>
</dbReference>
<feature type="binding site" evidence="18">
    <location>
        <position position="441"/>
    </location>
    <ligand>
        <name>acetyl-CoA</name>
        <dbReference type="ChEBI" id="CHEBI:57288"/>
    </ligand>
</feature>
<comment type="pathway">
    <text evidence="18">Nucleotide-sugar biosynthesis; UDP-N-acetyl-alpha-D-glucosamine biosynthesis; N-acetyl-alpha-D-glucosamine 1-phosphate from alpha-D-glucosamine 6-phosphate (route II): step 2/2.</text>
</comment>
<feature type="binding site" evidence="18">
    <location>
        <position position="123"/>
    </location>
    <ligand>
        <name>Mg(2+)</name>
        <dbReference type="ChEBI" id="CHEBI:18420"/>
    </ligand>
</feature>
<feature type="binding site" evidence="18">
    <location>
        <position position="173"/>
    </location>
    <ligand>
        <name>UDP-N-acetyl-alpha-D-glucosamine</name>
        <dbReference type="ChEBI" id="CHEBI:57705"/>
    </ligand>
</feature>
<dbReference type="PANTHER" id="PTHR43584:SF3">
    <property type="entry name" value="BIFUNCTIONAL PROTEIN GLMU"/>
    <property type="match status" value="1"/>
</dbReference>
<dbReference type="Gene3D" id="2.160.10.10">
    <property type="entry name" value="Hexapeptide repeat proteins"/>
    <property type="match status" value="1"/>
</dbReference>
<dbReference type="Proteomes" id="UP000006383">
    <property type="component" value="Chromosome II"/>
</dbReference>
<dbReference type="SUPFAM" id="SSF51161">
    <property type="entry name" value="Trimeric LpxA-like enzymes"/>
    <property type="match status" value="1"/>
</dbReference>
<feature type="binding site" evidence="18">
    <location>
        <position position="188"/>
    </location>
    <ligand>
        <name>UDP-N-acetyl-alpha-D-glucosamine</name>
        <dbReference type="ChEBI" id="CHEBI:57705"/>
    </ligand>
</feature>
<feature type="binding site" evidence="18">
    <location>
        <position position="245"/>
    </location>
    <ligand>
        <name>UDP-N-acetyl-alpha-D-glucosamine</name>
        <dbReference type="ChEBI" id="CHEBI:57705"/>
    </ligand>
</feature>
<feature type="binding site" evidence="18">
    <location>
        <position position="378"/>
    </location>
    <ligand>
        <name>UDP-N-acetyl-alpha-D-glucosamine</name>
        <dbReference type="ChEBI" id="CHEBI:57705"/>
    </ligand>
</feature>
<dbReference type="Pfam" id="PF12804">
    <property type="entry name" value="NTP_transf_3"/>
    <property type="match status" value="1"/>
</dbReference>
<evidence type="ECO:0000256" key="13">
    <source>
        <dbReference type="ARBA" id="ARBA00023315"/>
    </source>
</evidence>
<comment type="similarity">
    <text evidence="2 18">In the C-terminal section; belongs to the transferase hexapeptide repeat family.</text>
</comment>
<comment type="pathway">
    <text evidence="18">Bacterial outer membrane biogenesis; LPS lipid A biosynthesis.</text>
</comment>
<keyword evidence="4 18" id="KW-0963">Cytoplasm</keyword>
<dbReference type="GO" id="GO:0071555">
    <property type="term" value="P:cell wall organization"/>
    <property type="evidence" value="ECO:0007669"/>
    <property type="project" value="UniProtKB-KW"/>
</dbReference>
<evidence type="ECO:0000256" key="11">
    <source>
        <dbReference type="ARBA" id="ARBA00022984"/>
    </source>
</evidence>
<feature type="binding site" evidence="18">
    <location>
        <position position="159"/>
    </location>
    <ligand>
        <name>UDP-N-acetyl-alpha-D-glucosamine</name>
        <dbReference type="ChEBI" id="CHEBI:57705"/>
    </ligand>
</feature>
<dbReference type="GO" id="GO:0008360">
    <property type="term" value="P:regulation of cell shape"/>
    <property type="evidence" value="ECO:0007669"/>
    <property type="project" value="UniProtKB-KW"/>
</dbReference>
<keyword evidence="12 18" id="KW-0511">Multifunctional enzyme</keyword>
<accession>A0A0H3AS22</accession>
<dbReference type="AlphaFoldDB" id="A0A0H3AS22"/>
<feature type="binding site" evidence="18">
    <location>
        <position position="352"/>
    </location>
    <ligand>
        <name>UDP-N-acetyl-alpha-D-glucosamine</name>
        <dbReference type="ChEBI" id="CHEBI:57705"/>
    </ligand>
</feature>
<dbReference type="PROSITE" id="PS00101">
    <property type="entry name" value="HEXAPEP_TRANSFERASES"/>
    <property type="match status" value="1"/>
</dbReference>
<keyword evidence="7 18" id="KW-0479">Metal-binding</keyword>
<keyword evidence="9 18" id="KW-0460">Magnesium</keyword>
<keyword evidence="14 18" id="KW-0961">Cell wall biogenesis/degradation</keyword>
<dbReference type="UniPathway" id="UPA00113">
    <property type="reaction ID" value="UER00532"/>
</dbReference>
<feature type="binding site" evidence="18">
    <location>
        <begin position="26"/>
        <end position="29"/>
    </location>
    <ligand>
        <name>UDP-N-acetyl-alpha-D-glucosamine</name>
        <dbReference type="ChEBI" id="CHEBI:57705"/>
    </ligand>
</feature>
<evidence type="ECO:0000256" key="4">
    <source>
        <dbReference type="ARBA" id="ARBA00022490"/>
    </source>
</evidence>
<comment type="similarity">
    <text evidence="3 18">In the N-terminal section; belongs to the N-acetylglucosamine-1-phosphate uridyltransferase family.</text>
</comment>
<proteinExistence type="inferred from homology"/>
<keyword evidence="13 18" id="KW-0012">Acyltransferase</keyword>
<evidence type="ECO:0000313" key="20">
    <source>
        <dbReference type="EMBL" id="ABQ62540.1"/>
    </source>
</evidence>
<dbReference type="NCBIfam" id="NF010933">
    <property type="entry name" value="PRK14353.1"/>
    <property type="match status" value="1"/>
</dbReference>
<dbReference type="GO" id="GO:0005737">
    <property type="term" value="C:cytoplasm"/>
    <property type="evidence" value="ECO:0007669"/>
    <property type="project" value="UniProtKB-SubCell"/>
</dbReference>
<dbReference type="InterPro" id="IPR050065">
    <property type="entry name" value="GlmU-like"/>
</dbReference>
<evidence type="ECO:0000256" key="16">
    <source>
        <dbReference type="ARBA" id="ARBA00048493"/>
    </source>
</evidence>
<dbReference type="GO" id="GO:0019134">
    <property type="term" value="F:glucosamine-1-phosphate N-acetyltransferase activity"/>
    <property type="evidence" value="ECO:0007669"/>
    <property type="project" value="UniProtKB-UniRule"/>
</dbReference>
<gene>
    <name evidence="18 20" type="primary">glmU</name>
    <name evidence="20" type="ordered locus">BOV_A0548</name>
</gene>
<dbReference type="EC" id="2.7.7.23" evidence="18"/>
<dbReference type="InterPro" id="IPR038009">
    <property type="entry name" value="GlmU_C_LbH"/>
</dbReference>
<dbReference type="SUPFAM" id="SSF53448">
    <property type="entry name" value="Nucleotide-diphospho-sugar transferases"/>
    <property type="match status" value="1"/>
</dbReference>
<evidence type="ECO:0000256" key="12">
    <source>
        <dbReference type="ARBA" id="ARBA00023268"/>
    </source>
</evidence>
<feature type="binding site" evidence="18">
    <location>
        <position position="406"/>
    </location>
    <ligand>
        <name>acetyl-CoA</name>
        <dbReference type="ChEBI" id="CHEBI:57288"/>
    </ligand>
</feature>